<evidence type="ECO:0000313" key="1">
    <source>
        <dbReference type="EMBL" id="KOA83512.1"/>
    </source>
</evidence>
<comment type="caution">
    <text evidence="1">The sequence shown here is derived from an EMBL/GenBank/DDBJ whole genome shotgun (WGS) entry which is preliminary data.</text>
</comment>
<evidence type="ECO:0000313" key="2">
    <source>
        <dbReference type="Proteomes" id="UP000037540"/>
    </source>
</evidence>
<dbReference type="InterPro" id="IPR043504">
    <property type="entry name" value="Peptidase_S1_PA_chymotrypsin"/>
</dbReference>
<accession>A0A9Q1UWC0</accession>
<dbReference type="AlphaFoldDB" id="A0A9Q1UWC0"/>
<sequence length="311" mass="34053">MHLSYSQMISFICKNDYEFFSRKVNVVGIGRGYKIKNGICTNEECIKVLVSKKVSANEIPVACLIPNIYKGIPTDVSETGPLKFQVLKEKVRPTLCGYSIGPVNVTPCQNEKLKNTTTLGCLVTDGKHEFILTTNHGIVNGKFRSAIDITQPSIEDGGKYPADFIGHVVKCIDLEEQSTFYKPKNLVDACLIHIAKIPDVSSIIYHVGIPIGAQLPELHEDVLKVGRTSGLTFGETQALDSTVTIHDGSKTYVFEDQILTSKMSENGDSGAILMNNSKYVLGMNIGGGNSCSIFCTIKNILKLFKVKVVIK</sequence>
<organism evidence="1 2">
    <name type="scientific">Clostridium botulinum</name>
    <dbReference type="NCBI Taxonomy" id="1491"/>
    <lineage>
        <taxon>Bacteria</taxon>
        <taxon>Bacillati</taxon>
        <taxon>Bacillota</taxon>
        <taxon>Clostridia</taxon>
        <taxon>Eubacteriales</taxon>
        <taxon>Clostridiaceae</taxon>
        <taxon>Clostridium</taxon>
    </lineage>
</organism>
<dbReference type="EMBL" id="LGVR01000083">
    <property type="protein sequence ID" value="KOA83512.1"/>
    <property type="molecule type" value="Genomic_DNA"/>
</dbReference>
<dbReference type="Gene3D" id="2.40.10.10">
    <property type="entry name" value="Trypsin-like serine proteases"/>
    <property type="match status" value="1"/>
</dbReference>
<dbReference type="InterPro" id="IPR009003">
    <property type="entry name" value="Peptidase_S1_PA"/>
</dbReference>
<reference evidence="1 2" key="1">
    <citation type="submission" date="2015-07" db="EMBL/GenBank/DDBJ databases">
        <title>Draft genome sequences of 17 French Clostridium botulinum group III.</title>
        <authorList>
            <person name="Woudstra C."/>
            <person name="Le Marechal C."/>
            <person name="Souillard R."/>
            <person name="Bayon-Auboyer M.-H."/>
            <person name="Dessouter D."/>
            <person name="Fach P."/>
        </authorList>
    </citation>
    <scope>NUCLEOTIDE SEQUENCE [LARGE SCALE GENOMIC DNA]</scope>
    <source>
        <strain evidence="1 2">12LNRI-CD</strain>
    </source>
</reference>
<dbReference type="SUPFAM" id="SSF50494">
    <property type="entry name" value="Trypsin-like serine proteases"/>
    <property type="match status" value="1"/>
</dbReference>
<dbReference type="RefSeq" id="WP_019278598.1">
    <property type="nucleotide sequence ID" value="NZ_LGVP01000026.1"/>
</dbReference>
<proteinExistence type="predicted"/>
<protein>
    <recommendedName>
        <fullName evidence="3">Peptidase S1 domain-containing protein</fullName>
    </recommendedName>
</protein>
<evidence type="ECO:0008006" key="3">
    <source>
        <dbReference type="Google" id="ProtNLM"/>
    </source>
</evidence>
<gene>
    <name evidence="1" type="ORF">ADU74_12230</name>
</gene>
<dbReference type="Proteomes" id="UP000037540">
    <property type="component" value="Unassembled WGS sequence"/>
</dbReference>
<name>A0A9Q1UWC0_CLOBO</name>